<dbReference type="Proteomes" id="UP000008281">
    <property type="component" value="Unassembled WGS sequence"/>
</dbReference>
<dbReference type="Gene3D" id="3.10.100.10">
    <property type="entry name" value="Mannose-Binding Protein A, subunit A"/>
    <property type="match status" value="2"/>
</dbReference>
<dbReference type="PANTHER" id="PTHR47753:SF3">
    <property type="entry name" value="C-TYPE LECTIN"/>
    <property type="match status" value="1"/>
</dbReference>
<name>E3LM96_CAERE</name>
<dbReference type="STRING" id="31234.E3LM96"/>
<reference evidence="1" key="1">
    <citation type="submission" date="2007-07" db="EMBL/GenBank/DDBJ databases">
        <title>PCAP assembly of the Caenorhabditis remanei genome.</title>
        <authorList>
            <consortium name="The Caenorhabditis remanei Sequencing Consortium"/>
            <person name="Wilson R.K."/>
        </authorList>
    </citation>
    <scope>NUCLEOTIDE SEQUENCE [LARGE SCALE GENOMIC DNA]</scope>
    <source>
        <strain evidence="1">PB4641</strain>
    </source>
</reference>
<evidence type="ECO:0000313" key="1">
    <source>
        <dbReference type="EMBL" id="EFP03323.1"/>
    </source>
</evidence>
<dbReference type="PANTHER" id="PTHR47753">
    <property type="entry name" value="C-TYPE LECTIN-RELATED"/>
    <property type="match status" value="1"/>
</dbReference>
<gene>
    <name evidence="1" type="ORF">CRE_28408</name>
</gene>
<proteinExistence type="predicted"/>
<dbReference type="eggNOG" id="ENOG502TFVN">
    <property type="taxonomic scope" value="Eukaryota"/>
</dbReference>
<dbReference type="SUPFAM" id="SSF56436">
    <property type="entry name" value="C-type lectin-like"/>
    <property type="match status" value="3"/>
</dbReference>
<protein>
    <recommendedName>
        <fullName evidence="3">C-type lectin domain-containing protein</fullName>
    </recommendedName>
</protein>
<organism evidence="2">
    <name type="scientific">Caenorhabditis remanei</name>
    <name type="common">Caenorhabditis vulgaris</name>
    <dbReference type="NCBI Taxonomy" id="31234"/>
    <lineage>
        <taxon>Eukaryota</taxon>
        <taxon>Metazoa</taxon>
        <taxon>Ecdysozoa</taxon>
        <taxon>Nematoda</taxon>
        <taxon>Chromadorea</taxon>
        <taxon>Rhabditida</taxon>
        <taxon>Rhabditina</taxon>
        <taxon>Rhabditomorpha</taxon>
        <taxon>Rhabditoidea</taxon>
        <taxon>Rhabditidae</taxon>
        <taxon>Peloderinae</taxon>
        <taxon>Caenorhabditis</taxon>
    </lineage>
</organism>
<dbReference type="InterPro" id="IPR016187">
    <property type="entry name" value="CTDL_fold"/>
</dbReference>
<sequence>MKKFEIFPRSRLVISDTPTRHAQVAEQLMKDGRVGDRELLIALFASLLVLVTSDSDKIGFQDFTEDNKNTVDRSALATCYTLGGKGIERVSHNNPEKGYKCLVTLQTLSTDKIQAKDVCESRIPYYIIGSKEGPSTSCTFRMFLEDSIVENIILFSEINVGCDTSYWQINRKCYKVSNSRLTWKEAQEYCKKNGFSGLQPKVAEYYSTALSNYLSDMQGISSAWVHVPELKDYFVNGEGNAAVYVQDGAFKYDTRKNSIMMDHLNATHQVLCEYTAPMTKAEMFYISEVYSEIYPINVYADGAIIPSADFSTYAFHLNLSFSKQFDYRIEQKELVNNIEQFTTTGFNERCLAIGRIINVESFPMTAIEVEFNAVKDYLTDERFYLTNAYKNEVTQLEMTKIILRHTASVSINPIDSLQWLQCEHQYSVHYVCALILFVFLMCVPDSFNWKFGDCPAGPTWSEQPVRHVRKDGRAFCHYISNGKVATYDEARRYCEADGLGASLSGFDDEEEFSKIKNKVKPKYPSTSYTENGGGYLPIHYFDMGDKQQRIDNHYWLGGISPCETDCALPGNKRQVASWEEGVGINTHFLNTFSHEGHPWKDDGQRKYVSFRSDKVAFHVHPLNDPYTYMFFICGKTAPLERAEKREGTIKG</sequence>
<evidence type="ECO:0000313" key="2">
    <source>
        <dbReference type="Proteomes" id="UP000008281"/>
    </source>
</evidence>
<dbReference type="CDD" id="cd00037">
    <property type="entry name" value="CLECT"/>
    <property type="match status" value="2"/>
</dbReference>
<dbReference type="OrthoDB" id="5813760at2759"/>
<accession>E3LM96</accession>
<dbReference type="AlphaFoldDB" id="E3LM96"/>
<evidence type="ECO:0008006" key="3">
    <source>
        <dbReference type="Google" id="ProtNLM"/>
    </source>
</evidence>
<dbReference type="EMBL" id="DS268411">
    <property type="protein sequence ID" value="EFP03323.1"/>
    <property type="molecule type" value="Genomic_DNA"/>
</dbReference>
<keyword evidence="2" id="KW-1185">Reference proteome</keyword>
<dbReference type="InterPro" id="IPR016186">
    <property type="entry name" value="C-type_lectin-like/link_sf"/>
</dbReference>
<dbReference type="InParanoid" id="E3LM96"/>
<dbReference type="HOGENOM" id="CLU_032076_0_0_1"/>